<reference evidence="2" key="1">
    <citation type="journal article" date="2023" name="Mol. Phylogenet. Evol.">
        <title>Genome-scale phylogeny and comparative genomics of the fungal order Sordariales.</title>
        <authorList>
            <person name="Hensen N."/>
            <person name="Bonometti L."/>
            <person name="Westerberg I."/>
            <person name="Brannstrom I.O."/>
            <person name="Guillou S."/>
            <person name="Cros-Aarteil S."/>
            <person name="Calhoun S."/>
            <person name="Haridas S."/>
            <person name="Kuo A."/>
            <person name="Mondo S."/>
            <person name="Pangilinan J."/>
            <person name="Riley R."/>
            <person name="LaButti K."/>
            <person name="Andreopoulos B."/>
            <person name="Lipzen A."/>
            <person name="Chen C."/>
            <person name="Yan M."/>
            <person name="Daum C."/>
            <person name="Ng V."/>
            <person name="Clum A."/>
            <person name="Steindorff A."/>
            <person name="Ohm R.A."/>
            <person name="Martin F."/>
            <person name="Silar P."/>
            <person name="Natvig D.O."/>
            <person name="Lalanne C."/>
            <person name="Gautier V."/>
            <person name="Ament-Velasquez S.L."/>
            <person name="Kruys A."/>
            <person name="Hutchinson M.I."/>
            <person name="Powell A.J."/>
            <person name="Barry K."/>
            <person name="Miller A.N."/>
            <person name="Grigoriev I.V."/>
            <person name="Debuchy R."/>
            <person name="Gladieux P."/>
            <person name="Hiltunen Thoren M."/>
            <person name="Johannesson H."/>
        </authorList>
    </citation>
    <scope>NUCLEOTIDE SEQUENCE [LARGE SCALE GENOMIC DNA]</scope>
    <source>
        <strain evidence="2">CBS 284.82</strain>
    </source>
</reference>
<accession>A0AAN6SVR1</accession>
<proteinExistence type="predicted"/>
<sequence length="179" mass="20377">MHPQLYESPNCITLYVGEKGISVGKRLVGNRLQHLVYFERHGLDFCVPIWQDDLRLGKPYRPLAEYLAALQALTTPRGLSNEELQWSTQGSALDQYVKALWIGIRAQRERLTALGLDEWTASRIFDGPFVKSVDKVCRPDNAGVIYIRAYTHVDDHPDINNAGLYTGWTTHAEQRDLSH</sequence>
<comment type="caution">
    <text evidence="1">The sequence shown here is derived from an EMBL/GenBank/DDBJ whole genome shotgun (WGS) entry which is preliminary data.</text>
</comment>
<keyword evidence="2" id="KW-1185">Reference proteome</keyword>
<evidence type="ECO:0000313" key="2">
    <source>
        <dbReference type="Proteomes" id="UP001303115"/>
    </source>
</evidence>
<feature type="non-terminal residue" evidence="1">
    <location>
        <position position="179"/>
    </location>
</feature>
<dbReference type="AlphaFoldDB" id="A0AAN6SVR1"/>
<dbReference type="EMBL" id="MU854316">
    <property type="protein sequence ID" value="KAK4044884.1"/>
    <property type="molecule type" value="Genomic_DNA"/>
</dbReference>
<protein>
    <submittedName>
        <fullName evidence="1">Uncharacterized protein</fullName>
    </submittedName>
</protein>
<organism evidence="1 2">
    <name type="scientific">Parachaetomium inaequale</name>
    <dbReference type="NCBI Taxonomy" id="2588326"/>
    <lineage>
        <taxon>Eukaryota</taxon>
        <taxon>Fungi</taxon>
        <taxon>Dikarya</taxon>
        <taxon>Ascomycota</taxon>
        <taxon>Pezizomycotina</taxon>
        <taxon>Sordariomycetes</taxon>
        <taxon>Sordariomycetidae</taxon>
        <taxon>Sordariales</taxon>
        <taxon>Chaetomiaceae</taxon>
        <taxon>Parachaetomium</taxon>
    </lineage>
</organism>
<dbReference type="Proteomes" id="UP001303115">
    <property type="component" value="Unassembled WGS sequence"/>
</dbReference>
<evidence type="ECO:0000313" key="1">
    <source>
        <dbReference type="EMBL" id="KAK4044884.1"/>
    </source>
</evidence>
<name>A0AAN6SVR1_9PEZI</name>
<gene>
    <name evidence="1" type="ORF">C8A01DRAFT_11800</name>
</gene>